<feature type="transmembrane region" description="Helical" evidence="5">
    <location>
        <begin position="318"/>
        <end position="338"/>
    </location>
</feature>
<keyword evidence="5" id="KW-0812">Transmembrane</keyword>
<feature type="transmembrane region" description="Helical" evidence="5">
    <location>
        <begin position="759"/>
        <end position="779"/>
    </location>
</feature>
<reference evidence="7" key="1">
    <citation type="submission" date="2006-10" db="EMBL/GenBank/DDBJ databases">
        <title>Complete sequence of Solibacter usitatus Ellin6076.</title>
        <authorList>
            <consortium name="US DOE Joint Genome Institute"/>
            <person name="Copeland A."/>
            <person name="Lucas S."/>
            <person name="Lapidus A."/>
            <person name="Barry K."/>
            <person name="Detter J.C."/>
            <person name="Glavina del Rio T."/>
            <person name="Hammon N."/>
            <person name="Israni S."/>
            <person name="Dalin E."/>
            <person name="Tice H."/>
            <person name="Pitluck S."/>
            <person name="Thompson L.S."/>
            <person name="Brettin T."/>
            <person name="Bruce D."/>
            <person name="Han C."/>
            <person name="Tapia R."/>
            <person name="Gilna P."/>
            <person name="Schmutz J."/>
            <person name="Larimer F."/>
            <person name="Land M."/>
            <person name="Hauser L."/>
            <person name="Kyrpides N."/>
            <person name="Mikhailova N."/>
            <person name="Janssen P.H."/>
            <person name="Kuske C.R."/>
            <person name="Richardson P."/>
        </authorList>
    </citation>
    <scope>NUCLEOTIDE SEQUENCE</scope>
    <source>
        <strain evidence="7">Ellin6076</strain>
    </source>
</reference>
<comment type="subcellular location">
    <subcellularLocation>
        <location evidence="1">Membrane</location>
        <topology evidence="1">Multi-pass membrane protein</topology>
    </subcellularLocation>
</comment>
<dbReference type="CAZy" id="GT84">
    <property type="family name" value="Glycosyltransferase Family 84"/>
</dbReference>
<keyword evidence="4 5" id="KW-1133">Transmembrane helix</keyword>
<evidence type="ECO:0000313" key="7">
    <source>
        <dbReference type="EMBL" id="ABJ87848.1"/>
    </source>
</evidence>
<feature type="transmembrane region" description="Helical" evidence="5">
    <location>
        <begin position="294"/>
        <end position="312"/>
    </location>
</feature>
<dbReference type="InParanoid" id="Q01R72"/>
<feature type="domain" description="Glycoamylase-like" evidence="6">
    <location>
        <begin position="1065"/>
        <end position="1257"/>
    </location>
</feature>
<evidence type="ECO:0000256" key="1">
    <source>
        <dbReference type="ARBA" id="ARBA00004141"/>
    </source>
</evidence>
<evidence type="ECO:0000256" key="3">
    <source>
        <dbReference type="ARBA" id="ARBA00022679"/>
    </source>
</evidence>
<feature type="transmembrane region" description="Helical" evidence="5">
    <location>
        <begin position="717"/>
        <end position="739"/>
    </location>
</feature>
<dbReference type="eggNOG" id="COG3459">
    <property type="taxonomic scope" value="Bacteria"/>
</dbReference>
<accession>Q01R72</accession>
<gene>
    <name evidence="7" type="ordered locus">Acid_6935</name>
</gene>
<dbReference type="PANTHER" id="PTHR43867:SF2">
    <property type="entry name" value="CELLULOSE SYNTHASE CATALYTIC SUBUNIT A [UDP-FORMING]"/>
    <property type="match status" value="1"/>
</dbReference>
<dbReference type="Pfam" id="PF10091">
    <property type="entry name" value="Glycoamylase"/>
    <property type="match status" value="1"/>
</dbReference>
<keyword evidence="2" id="KW-0328">Glycosyltransferase</keyword>
<organism evidence="7">
    <name type="scientific">Solibacter usitatus (strain Ellin6076)</name>
    <dbReference type="NCBI Taxonomy" id="234267"/>
    <lineage>
        <taxon>Bacteria</taxon>
        <taxon>Pseudomonadati</taxon>
        <taxon>Acidobacteriota</taxon>
        <taxon>Terriglobia</taxon>
        <taxon>Bryobacterales</taxon>
        <taxon>Solibacteraceae</taxon>
        <taxon>Candidatus Solibacter</taxon>
    </lineage>
</organism>
<dbReference type="InterPro" id="IPR019282">
    <property type="entry name" value="Glycoamylase-like_cons_dom"/>
</dbReference>
<evidence type="ECO:0000256" key="5">
    <source>
        <dbReference type="SAM" id="Phobius"/>
    </source>
</evidence>
<dbReference type="PANTHER" id="PTHR43867">
    <property type="entry name" value="CELLULOSE SYNTHASE CATALYTIC SUBUNIT A [UDP-FORMING]"/>
    <property type="match status" value="1"/>
</dbReference>
<dbReference type="HOGENOM" id="CLU_004509_0_0_0"/>
<dbReference type="KEGG" id="sus:Acid_6935"/>
<evidence type="ECO:0000259" key="6">
    <source>
        <dbReference type="Pfam" id="PF10091"/>
    </source>
</evidence>
<dbReference type="Gene3D" id="1.50.10.140">
    <property type="match status" value="1"/>
</dbReference>
<proteinExistence type="predicted"/>
<dbReference type="InterPro" id="IPR050321">
    <property type="entry name" value="Glycosyltr_2/OpgH_subfam"/>
</dbReference>
<dbReference type="GO" id="GO:0005886">
    <property type="term" value="C:plasma membrane"/>
    <property type="evidence" value="ECO:0007669"/>
    <property type="project" value="TreeGrafter"/>
</dbReference>
<name>Q01R72_SOLUE</name>
<evidence type="ECO:0000256" key="4">
    <source>
        <dbReference type="ARBA" id="ARBA00022989"/>
    </source>
</evidence>
<evidence type="ECO:0000256" key="2">
    <source>
        <dbReference type="ARBA" id="ARBA00022676"/>
    </source>
</evidence>
<protein>
    <submittedName>
        <fullName evidence="7">Glycosyltransferase 36</fullName>
    </submittedName>
</protein>
<keyword evidence="5" id="KW-0472">Membrane</keyword>
<dbReference type="GO" id="GO:0016758">
    <property type="term" value="F:hexosyltransferase activity"/>
    <property type="evidence" value="ECO:0007669"/>
    <property type="project" value="TreeGrafter"/>
</dbReference>
<dbReference type="EMBL" id="CP000473">
    <property type="protein sequence ID" value="ABJ87848.1"/>
    <property type="molecule type" value="Genomic_DNA"/>
</dbReference>
<keyword evidence="3 7" id="KW-0808">Transferase</keyword>
<sequence>MIVECKPEKSGTASPAIDLAAIHKAGRRFAESITEVSRHGQRGDKTDRRLAERILARAFSAPEEPRRVLRDSTRLVHTAAKQAGEFAAGLRRFVGARGPSGESPRILLIARAYLDQVQFHFMEESCAAFLNGVQEITALEMGEIWALKPCLELVILQHLETTGYQSWAALVTSLRQVGETAWKDLFESVSLVDRVLSTDPANAYLRMDFESRDLYRSVIARLAKRSSYSEREVAEAAVDLARQVLPHDRSRFALRRSHVGYYLIDGGLGQLKDRIGYRPPLTGMPKELALRFPAVFYLAGIEVLTLVTVAILNSGADHLTPILFGLLLLLLPATQTAVDFMNHLVTYLVPPRPLPKLDFSEGVPAECATMVAVPSLLLSEPTLRDLILDLEIRFLANRGQNLYFALVTDVPDSDRPHDEHDKLVAVCRELIEGLNRRYPESPFFLFHRNRVYNDSESRWMGWERKRGKLLDLNRLIRGGFDAFPVKVGRLEVLSGIRYVITLDSDTQLPRDSAAKLIGAIAHPLNAAVVDPESQIVTEGYGILQPRIGVSIRSASRSRLAALYSGETGFDIYTRAVSDVYQDLFAEGSFTGKGIYEVDVMCTVLERRFPENALLSHDLIEGAYARVALVSDIELIDDYPSHFSAYNRRKHRWVRGDWQILRWLFNRVPDYQRQPVPNPISLISRWKIFDNLRRSLIDPSVLLLMLGGWFVLPGVPGYWTALAIAVLLLPVYCDLLFALLRIPRTRRAMATWIRDTSRAFANGHAIALFALVFLLHQALLSIDAISRSVLRVFVTRRKLLEWETAAEAEAAAGSKATVDRYLEWTSGIGILLALVVWLLRPAALPAAAPVLALWIGSRAFSAWLNRAPRTMNRALNLEDREWLRAHAERICRYFQDWSSASTNWLIPDSVREDGAVALRLSPTNLGMLLNARIAALRFGVINLGEFISQTRKTLDRTVALSKHRGHLFNWYDIDTLQPLEPLFVSTVDSGNLAAALWTLKQAALALAAEPRAKYDLTIEMAAELNEIADIADTLVRDMDFRFLYHRRKKVLSVGYEVAAGRLEPSFYDLLASEARIAVFVAIAKGDIPNEAWFHLGRAHALARGERILLSWTGTMFEYLMPALWIRHYDDTLLDQSIRAVVRVQQQHCARKGVPWGISECAHTGNGTGEPGYAAFGIAALSLKRQESNSLVIAPYASQLALTVDPAAAIKNLRQMEEYGWSGRYGFYEAAEYTGQGAEVVHAWMAHHEGMALLAICNLLFDNPMRQYFHAEPQVMATELLLTERLPHSVAAEDELEPEVPLAIPVPA</sequence>
<dbReference type="STRING" id="234267.Acid_6935"/>